<feature type="compositionally biased region" description="Pro residues" evidence="5">
    <location>
        <begin position="300"/>
        <end position="328"/>
    </location>
</feature>
<evidence type="ECO:0000256" key="5">
    <source>
        <dbReference type="SAM" id="MobiDB-lite"/>
    </source>
</evidence>
<evidence type="ECO:0000313" key="7">
    <source>
        <dbReference type="EMBL" id="MBA2894834.1"/>
    </source>
</evidence>
<keyword evidence="2" id="KW-0547">Nucleotide-binding</keyword>
<feature type="region of interest" description="Disordered" evidence="5">
    <location>
        <begin position="275"/>
        <end position="397"/>
    </location>
</feature>
<dbReference type="Pfam" id="PF00069">
    <property type="entry name" value="Pkinase"/>
    <property type="match status" value="1"/>
</dbReference>
<dbReference type="PANTHER" id="PTHR43289:SF34">
    <property type="entry name" value="SERINE_THREONINE-PROTEIN KINASE YBDM-RELATED"/>
    <property type="match status" value="1"/>
</dbReference>
<dbReference type="GO" id="GO:0005524">
    <property type="term" value="F:ATP binding"/>
    <property type="evidence" value="ECO:0007669"/>
    <property type="project" value="UniProtKB-KW"/>
</dbReference>
<organism evidence="7 8">
    <name type="scientific">Nonomuraea soli</name>
    <dbReference type="NCBI Taxonomy" id="1032476"/>
    <lineage>
        <taxon>Bacteria</taxon>
        <taxon>Bacillati</taxon>
        <taxon>Actinomycetota</taxon>
        <taxon>Actinomycetes</taxon>
        <taxon>Streptosporangiales</taxon>
        <taxon>Streptosporangiaceae</taxon>
        <taxon>Nonomuraea</taxon>
    </lineage>
</organism>
<dbReference type="SUPFAM" id="SSF56112">
    <property type="entry name" value="Protein kinase-like (PK-like)"/>
    <property type="match status" value="1"/>
</dbReference>
<proteinExistence type="predicted"/>
<feature type="compositionally biased region" description="Gly residues" evidence="5">
    <location>
        <begin position="338"/>
        <end position="350"/>
    </location>
</feature>
<dbReference type="CDD" id="cd14014">
    <property type="entry name" value="STKc_PknB_like"/>
    <property type="match status" value="1"/>
</dbReference>
<sequence length="397" mass="40451">MSQFQPLSAGDPRRLGAYDVVARLGEGGQGVVYLGRGVSGEQVAIKLLHQALVADPEARTRFLREVAVAQRVARFSTAPVLHADLDGSRPYIVSEYVPGPSLRELVQNEGPRRGAALERIAISTATALAAIHRAGILHRDFKPANVLMGPEGPVVIDFGVARQLDSPGGTATGLAMGTPAYLAPEQLTGAPVSEVADVFAWGVTMTFAATGQAAFGSDSIPAVMNRILHQEPALDGMEGALRELVAVCLSKDPSQRPTADQLVLRLTGQPIPAAAIEPVAPPSSGLGSAAPVPFRLSDPAPVPRPAPAAPPTAATPPPGAPPTAPPPAAAQGPSGQRPGHGQGPGPGHGPMHGPSQGHGPMQQHGHGSGPSPWSGPQPFSAPQPMTGPHSAAPHGGP</sequence>
<feature type="domain" description="Protein kinase" evidence="6">
    <location>
        <begin position="18"/>
        <end position="272"/>
    </location>
</feature>
<dbReference type="AlphaFoldDB" id="A0A7W0HT84"/>
<gene>
    <name evidence="7" type="ORF">HNR30_006206</name>
</gene>
<dbReference type="EMBL" id="JACDUR010000006">
    <property type="protein sequence ID" value="MBA2894834.1"/>
    <property type="molecule type" value="Genomic_DNA"/>
</dbReference>
<dbReference type="InterPro" id="IPR011009">
    <property type="entry name" value="Kinase-like_dom_sf"/>
</dbReference>
<dbReference type="Gene3D" id="1.10.510.10">
    <property type="entry name" value="Transferase(Phosphotransferase) domain 1"/>
    <property type="match status" value="1"/>
</dbReference>
<comment type="caution">
    <text evidence="7">The sequence shown here is derived from an EMBL/GenBank/DDBJ whole genome shotgun (WGS) entry which is preliminary data.</text>
</comment>
<dbReference type="GO" id="GO:0004674">
    <property type="term" value="F:protein serine/threonine kinase activity"/>
    <property type="evidence" value="ECO:0007669"/>
    <property type="project" value="UniProtKB-KW"/>
</dbReference>
<evidence type="ECO:0000256" key="1">
    <source>
        <dbReference type="ARBA" id="ARBA00022679"/>
    </source>
</evidence>
<dbReference type="InterPro" id="IPR008271">
    <property type="entry name" value="Ser/Thr_kinase_AS"/>
</dbReference>
<keyword evidence="8" id="KW-1185">Reference proteome</keyword>
<dbReference type="PANTHER" id="PTHR43289">
    <property type="entry name" value="MITOGEN-ACTIVATED PROTEIN KINASE KINASE KINASE 20-RELATED"/>
    <property type="match status" value="1"/>
</dbReference>
<dbReference type="InterPro" id="IPR000719">
    <property type="entry name" value="Prot_kinase_dom"/>
</dbReference>
<evidence type="ECO:0000259" key="6">
    <source>
        <dbReference type="PROSITE" id="PS50011"/>
    </source>
</evidence>
<name>A0A7W0HT84_9ACTN</name>
<dbReference type="RefSeq" id="WP_312894751.1">
    <property type="nucleotide sequence ID" value="NZ_BAABAM010000004.1"/>
</dbReference>
<dbReference type="Gene3D" id="3.30.200.20">
    <property type="entry name" value="Phosphorylase Kinase, domain 1"/>
    <property type="match status" value="1"/>
</dbReference>
<evidence type="ECO:0000256" key="4">
    <source>
        <dbReference type="ARBA" id="ARBA00022840"/>
    </source>
</evidence>
<dbReference type="Proteomes" id="UP000530928">
    <property type="component" value="Unassembled WGS sequence"/>
</dbReference>
<evidence type="ECO:0000256" key="3">
    <source>
        <dbReference type="ARBA" id="ARBA00022777"/>
    </source>
</evidence>
<reference evidence="7 8" key="1">
    <citation type="submission" date="2020-07" db="EMBL/GenBank/DDBJ databases">
        <title>Genomic Encyclopedia of Type Strains, Phase IV (KMG-IV): sequencing the most valuable type-strain genomes for metagenomic binning, comparative biology and taxonomic classification.</title>
        <authorList>
            <person name="Goeker M."/>
        </authorList>
    </citation>
    <scope>NUCLEOTIDE SEQUENCE [LARGE SCALE GENOMIC DNA]</scope>
    <source>
        <strain evidence="7 8">DSM 45533</strain>
    </source>
</reference>
<evidence type="ECO:0000313" key="8">
    <source>
        <dbReference type="Proteomes" id="UP000530928"/>
    </source>
</evidence>
<keyword evidence="4" id="KW-0067">ATP-binding</keyword>
<protein>
    <submittedName>
        <fullName evidence="7">Serine/threonine protein kinase</fullName>
    </submittedName>
</protein>
<keyword evidence="7" id="KW-0723">Serine/threonine-protein kinase</keyword>
<feature type="compositionally biased region" description="Low complexity" evidence="5">
    <location>
        <begin position="351"/>
        <end position="372"/>
    </location>
</feature>
<evidence type="ECO:0000256" key="2">
    <source>
        <dbReference type="ARBA" id="ARBA00022741"/>
    </source>
</evidence>
<dbReference type="PROSITE" id="PS50011">
    <property type="entry name" value="PROTEIN_KINASE_DOM"/>
    <property type="match status" value="1"/>
</dbReference>
<dbReference type="PROSITE" id="PS00108">
    <property type="entry name" value="PROTEIN_KINASE_ST"/>
    <property type="match status" value="1"/>
</dbReference>
<accession>A0A7W0HT84</accession>
<keyword evidence="1" id="KW-0808">Transferase</keyword>
<keyword evidence="3 7" id="KW-0418">Kinase</keyword>